<evidence type="ECO:0000313" key="2">
    <source>
        <dbReference type="Proteomes" id="UP000003327"/>
    </source>
</evidence>
<sequence length="57" mass="6620">MIFKQGILFLYSKRAFLHIKETPSSNGEESSLHFPLRLEREVDSIIIILNNCLITSR</sequence>
<proteinExistence type="predicted"/>
<gene>
    <name evidence="1" type="ORF">HMPREF0973_01340</name>
</gene>
<dbReference type="EMBL" id="ACVA01000031">
    <property type="protein sequence ID" value="EEX18805.1"/>
    <property type="molecule type" value="Genomic_DNA"/>
</dbReference>
<keyword evidence="2" id="KW-1185">Reference proteome</keyword>
<dbReference type="Proteomes" id="UP000003327">
    <property type="component" value="Unassembled WGS sequence"/>
</dbReference>
<protein>
    <submittedName>
        <fullName evidence="1">Uncharacterized protein</fullName>
    </submittedName>
</protein>
<dbReference type="HOGENOM" id="CLU_2992977_0_0_10"/>
<accession>C9MP02</accession>
<organism evidence="1 2">
    <name type="scientific">Prevotella veroralis F0319</name>
    <dbReference type="NCBI Taxonomy" id="649761"/>
    <lineage>
        <taxon>Bacteria</taxon>
        <taxon>Pseudomonadati</taxon>
        <taxon>Bacteroidota</taxon>
        <taxon>Bacteroidia</taxon>
        <taxon>Bacteroidales</taxon>
        <taxon>Prevotellaceae</taxon>
        <taxon>Prevotella</taxon>
    </lineage>
</organism>
<name>C9MP02_9BACT</name>
<reference evidence="1 2" key="1">
    <citation type="submission" date="2009-09" db="EMBL/GenBank/DDBJ databases">
        <authorList>
            <person name="Weinstock G."/>
            <person name="Sodergren E."/>
            <person name="Clifton S."/>
            <person name="Fulton L."/>
            <person name="Fulton B."/>
            <person name="Courtney L."/>
            <person name="Fronick C."/>
            <person name="Harrison M."/>
            <person name="Strong C."/>
            <person name="Farmer C."/>
            <person name="Delahaunty K."/>
            <person name="Markovic C."/>
            <person name="Hall O."/>
            <person name="Minx P."/>
            <person name="Tomlinson C."/>
            <person name="Mitreva M."/>
            <person name="Nelson J."/>
            <person name="Hou S."/>
            <person name="Wollam A."/>
            <person name="Pepin K.H."/>
            <person name="Johnson M."/>
            <person name="Bhonagiri V."/>
            <person name="Nash W.E."/>
            <person name="Warren W."/>
            <person name="Chinwalla A."/>
            <person name="Mardis E.R."/>
            <person name="Wilson R.K."/>
        </authorList>
    </citation>
    <scope>NUCLEOTIDE SEQUENCE [LARGE SCALE GENOMIC DNA]</scope>
    <source>
        <strain evidence="1 2">F0319</strain>
    </source>
</reference>
<dbReference type="AlphaFoldDB" id="C9MP02"/>
<comment type="caution">
    <text evidence="1">The sequence shown here is derived from an EMBL/GenBank/DDBJ whole genome shotgun (WGS) entry which is preliminary data.</text>
</comment>
<evidence type="ECO:0000313" key="1">
    <source>
        <dbReference type="EMBL" id="EEX18805.1"/>
    </source>
</evidence>